<feature type="domain" description="HTH CENPB-type" evidence="6">
    <location>
        <begin position="51"/>
        <end position="121"/>
    </location>
</feature>
<evidence type="ECO:0008006" key="9">
    <source>
        <dbReference type="Google" id="ProtNLM"/>
    </source>
</evidence>
<evidence type="ECO:0000256" key="1">
    <source>
        <dbReference type="ARBA" id="ARBA00023125"/>
    </source>
</evidence>
<dbReference type="InterPro" id="IPR006600">
    <property type="entry name" value="HTH_CenpB_DNA-bd_dom"/>
</dbReference>
<proteinExistence type="predicted"/>
<dbReference type="PROSITE" id="PS51253">
    <property type="entry name" value="HTH_CENPB"/>
    <property type="match status" value="1"/>
</dbReference>
<dbReference type="Pfam" id="PF05225">
    <property type="entry name" value="HTH_psq"/>
    <property type="match status" value="1"/>
</dbReference>
<dbReference type="PROSITE" id="PS50960">
    <property type="entry name" value="HTH_PSQ"/>
    <property type="match status" value="1"/>
</dbReference>
<dbReference type="InterPro" id="IPR009057">
    <property type="entry name" value="Homeodomain-like_sf"/>
</dbReference>
<keyword evidence="2 3" id="KW-0539">Nucleus</keyword>
<comment type="subcellular location">
    <subcellularLocation>
        <location evidence="3">Nucleus</location>
    </subcellularLocation>
</comment>
<dbReference type="SMART" id="SM00674">
    <property type="entry name" value="CENPB"/>
    <property type="match status" value="1"/>
</dbReference>
<dbReference type="Proteomes" id="UP000320707">
    <property type="component" value="Unassembled WGS sequence"/>
</dbReference>
<protein>
    <recommendedName>
        <fullName evidence="9">HTH CENPB-type domain-containing protein</fullName>
    </recommendedName>
</protein>
<dbReference type="GO" id="GO:0005634">
    <property type="term" value="C:nucleus"/>
    <property type="evidence" value="ECO:0007669"/>
    <property type="project" value="UniProtKB-SubCell"/>
</dbReference>
<reference evidence="7 8" key="1">
    <citation type="journal article" date="2019" name="Microbiol. Resour. Announc.">
        <title>High-quality draft genome sequence of Fusarium oxysporum f. sp. cubense strain 160527, a causal agent of Panama disease.</title>
        <authorList>
            <person name="Asai S."/>
            <person name="Ayukawa Y."/>
            <person name="Gan P."/>
            <person name="Masuda S."/>
            <person name="Komatsu K."/>
            <person name="Shirasu K."/>
            <person name="Arie T."/>
        </authorList>
    </citation>
    <scope>NUCLEOTIDE SEQUENCE [LARGE SCALE GENOMIC DNA]</scope>
    <source>
        <strain evidence="7 8">160527</strain>
    </source>
</reference>
<evidence type="ECO:0000256" key="2">
    <source>
        <dbReference type="ARBA" id="ARBA00023242"/>
    </source>
</evidence>
<feature type="compositionally biased region" description="Basic and acidic residues" evidence="4">
    <location>
        <begin position="197"/>
        <end position="213"/>
    </location>
</feature>
<feature type="DNA-binding region" description="H-T-H motif" evidence="3">
    <location>
        <begin position="25"/>
        <end position="45"/>
    </location>
</feature>
<keyword evidence="1 3" id="KW-0238">DNA-binding</keyword>
<dbReference type="Pfam" id="PF03221">
    <property type="entry name" value="HTH_Tnp_Tc5"/>
    <property type="match status" value="1"/>
</dbReference>
<dbReference type="AlphaFoldDB" id="A0A559KRT1"/>
<evidence type="ECO:0000256" key="3">
    <source>
        <dbReference type="PROSITE-ProRule" id="PRU00320"/>
    </source>
</evidence>
<dbReference type="GO" id="GO:0003677">
    <property type="term" value="F:DNA binding"/>
    <property type="evidence" value="ECO:0007669"/>
    <property type="project" value="UniProtKB-UniRule"/>
</dbReference>
<feature type="domain" description="HTH psq-type" evidence="5">
    <location>
        <begin position="1"/>
        <end position="49"/>
    </location>
</feature>
<name>A0A559KRT1_FUSOC</name>
<dbReference type="SUPFAM" id="SSF46689">
    <property type="entry name" value="Homeodomain-like"/>
    <property type="match status" value="1"/>
</dbReference>
<evidence type="ECO:0000259" key="6">
    <source>
        <dbReference type="PROSITE" id="PS51253"/>
    </source>
</evidence>
<evidence type="ECO:0000256" key="4">
    <source>
        <dbReference type="SAM" id="MobiDB-lite"/>
    </source>
</evidence>
<sequence length="338" mass="38637">MVRRVYTEDDVAEAILDITDRGLSQTGAAQKRGVPRSTLSGRLSGQASRNERIQAHQRISKSQGETLLRWVLRQESLGYALSHSQLRACVEAILKQQGDNKPLGKHWTTRFIKRHLQLSTKLGKRQEAARFDGFTPKAVNWYRYFDIREHEYGWIKPENTVNVDEGGIMVGFAHPEIQPDKEKLLEEFKTPSPPQLHSDDTPKTSRQVREMAKHRSRPTRQKYSKIAKGLEALEMKVAVQNARTTGLEEQVAQLRRGKKRKVVPNPNRRFMALAEALATGEALPDLKEAEIEVDVDEEVESMIEVGVGLEDEREDFTVVTKHCQRTRSGREVKKPRRE</sequence>
<gene>
    <name evidence="7" type="ORF">Focb16_v004343</name>
</gene>
<evidence type="ECO:0000259" key="5">
    <source>
        <dbReference type="PROSITE" id="PS50960"/>
    </source>
</evidence>
<dbReference type="Gene3D" id="1.10.10.60">
    <property type="entry name" value="Homeodomain-like"/>
    <property type="match status" value="1"/>
</dbReference>
<feature type="region of interest" description="Disordered" evidence="4">
    <location>
        <begin position="26"/>
        <end position="50"/>
    </location>
</feature>
<evidence type="ECO:0000313" key="8">
    <source>
        <dbReference type="Proteomes" id="UP000320707"/>
    </source>
</evidence>
<accession>A0A559KRT1</accession>
<organism evidence="7 8">
    <name type="scientific">Fusarium oxysporum f. sp. cubense</name>
    <dbReference type="NCBI Taxonomy" id="61366"/>
    <lineage>
        <taxon>Eukaryota</taxon>
        <taxon>Fungi</taxon>
        <taxon>Dikarya</taxon>
        <taxon>Ascomycota</taxon>
        <taxon>Pezizomycotina</taxon>
        <taxon>Sordariomycetes</taxon>
        <taxon>Hypocreomycetidae</taxon>
        <taxon>Hypocreales</taxon>
        <taxon>Nectriaceae</taxon>
        <taxon>Fusarium</taxon>
        <taxon>Fusarium oxysporum species complex</taxon>
    </lineage>
</organism>
<dbReference type="InterPro" id="IPR007889">
    <property type="entry name" value="HTH_Psq"/>
</dbReference>
<evidence type="ECO:0000313" key="7">
    <source>
        <dbReference type="EMBL" id="TVY62458.1"/>
    </source>
</evidence>
<dbReference type="EMBL" id="SRMI01000010">
    <property type="protein sequence ID" value="TVY62458.1"/>
    <property type="molecule type" value="Genomic_DNA"/>
</dbReference>
<feature type="region of interest" description="Disordered" evidence="4">
    <location>
        <begin position="190"/>
        <end position="221"/>
    </location>
</feature>
<comment type="caution">
    <text evidence="7">The sequence shown here is derived from an EMBL/GenBank/DDBJ whole genome shotgun (WGS) entry which is preliminary data.</text>
</comment>
<feature type="compositionally biased region" description="Polar residues" evidence="4">
    <location>
        <begin position="37"/>
        <end position="48"/>
    </location>
</feature>